<evidence type="ECO:0000256" key="1">
    <source>
        <dbReference type="SAM" id="Phobius"/>
    </source>
</evidence>
<dbReference type="RefSeq" id="WP_199701497.1">
    <property type="nucleotide sequence ID" value="NZ_JAEMNV010000001.1"/>
</dbReference>
<feature type="transmembrane region" description="Helical" evidence="1">
    <location>
        <begin position="26"/>
        <end position="46"/>
    </location>
</feature>
<dbReference type="Pfam" id="PF04186">
    <property type="entry name" value="FxsA"/>
    <property type="match status" value="1"/>
</dbReference>
<dbReference type="EMBL" id="JAEMNV010000001">
    <property type="protein sequence ID" value="MBJ8337668.1"/>
    <property type="molecule type" value="Genomic_DNA"/>
</dbReference>
<dbReference type="NCBIfam" id="NF008528">
    <property type="entry name" value="PRK11463.1-2"/>
    <property type="match status" value="1"/>
</dbReference>
<reference evidence="2" key="1">
    <citation type="submission" date="2020-12" db="EMBL/GenBank/DDBJ databases">
        <title>Antrihabitans popcorni sp. nov. and Antrihabitans auranticaus sp. nov., isolated from a larva cave.</title>
        <authorList>
            <person name="Lee S.D."/>
            <person name="Kim I.S."/>
        </authorList>
    </citation>
    <scope>NUCLEOTIDE SEQUENCE</scope>
    <source>
        <strain evidence="2">YC3-6</strain>
    </source>
</reference>
<dbReference type="Proteomes" id="UP000655868">
    <property type="component" value="Unassembled WGS sequence"/>
</dbReference>
<name>A0A934U1T1_9NOCA</name>
<dbReference type="PANTHER" id="PTHR35335:SF1">
    <property type="entry name" value="UPF0716 PROTEIN FXSA"/>
    <property type="match status" value="1"/>
</dbReference>
<organism evidence="2 3">
    <name type="scientific">Antrihabitans stalagmiti</name>
    <dbReference type="NCBI Taxonomy" id="2799499"/>
    <lineage>
        <taxon>Bacteria</taxon>
        <taxon>Bacillati</taxon>
        <taxon>Actinomycetota</taxon>
        <taxon>Actinomycetes</taxon>
        <taxon>Mycobacteriales</taxon>
        <taxon>Nocardiaceae</taxon>
        <taxon>Antrihabitans</taxon>
    </lineage>
</organism>
<dbReference type="GO" id="GO:0016020">
    <property type="term" value="C:membrane"/>
    <property type="evidence" value="ECO:0007669"/>
    <property type="project" value="InterPro"/>
</dbReference>
<dbReference type="AlphaFoldDB" id="A0A934U1T1"/>
<evidence type="ECO:0000313" key="2">
    <source>
        <dbReference type="EMBL" id="MBJ8337668.1"/>
    </source>
</evidence>
<dbReference type="InterPro" id="IPR007313">
    <property type="entry name" value="FxsA"/>
</dbReference>
<accession>A0A934U1T1</accession>
<keyword evidence="1" id="KW-0812">Transmembrane</keyword>
<protein>
    <submittedName>
        <fullName evidence="2">FxsA family protein</fullName>
    </submittedName>
</protein>
<dbReference type="PANTHER" id="PTHR35335">
    <property type="entry name" value="UPF0716 PROTEIN FXSA"/>
    <property type="match status" value="1"/>
</dbReference>
<keyword evidence="3" id="KW-1185">Reference proteome</keyword>
<evidence type="ECO:0000313" key="3">
    <source>
        <dbReference type="Proteomes" id="UP000655868"/>
    </source>
</evidence>
<keyword evidence="1" id="KW-1133">Transmembrane helix</keyword>
<comment type="caution">
    <text evidence="2">The sequence shown here is derived from an EMBL/GenBank/DDBJ whole genome shotgun (WGS) entry which is preliminary data.</text>
</comment>
<gene>
    <name evidence="2" type="ORF">JGU71_02100</name>
</gene>
<keyword evidence="1" id="KW-0472">Membrane</keyword>
<sequence>MPVLLFVLYVVAEIAAIATVAHFVGPLWTVLLLIAGSAIGIVVVRAQGRRVMDGFRRASRGEGSPGGAMADGALVALGAALMFVPGLVTSVLGLLLLAPPTRAMLRPVVVAITARRFAAVAAAASAAAASGGAVVVDGEVVEQWYEPDFLAEPQPAVTSRQVDETIYIDEQRY</sequence>
<feature type="transmembrane region" description="Helical" evidence="1">
    <location>
        <begin position="67"/>
        <end position="97"/>
    </location>
</feature>
<proteinExistence type="predicted"/>